<dbReference type="InterPro" id="IPR039657">
    <property type="entry name" value="Dimethylallyltransferase"/>
</dbReference>
<feature type="binding site" evidence="10">
    <location>
        <begin position="18"/>
        <end position="25"/>
    </location>
    <ligand>
        <name>ATP</name>
        <dbReference type="ChEBI" id="CHEBI:30616"/>
    </ligand>
</feature>
<feature type="binding site" evidence="10">
    <location>
        <begin position="20"/>
        <end position="25"/>
    </location>
    <ligand>
        <name>substrate</name>
    </ligand>
</feature>
<dbReference type="InterPro" id="IPR018022">
    <property type="entry name" value="IPT"/>
</dbReference>
<evidence type="ECO:0000313" key="14">
    <source>
        <dbReference type="EMBL" id="SDF30057.1"/>
    </source>
</evidence>
<evidence type="ECO:0000256" key="12">
    <source>
        <dbReference type="RuleBase" id="RU003784"/>
    </source>
</evidence>
<evidence type="ECO:0000256" key="7">
    <source>
        <dbReference type="ARBA" id="ARBA00022840"/>
    </source>
</evidence>
<evidence type="ECO:0000256" key="11">
    <source>
        <dbReference type="RuleBase" id="RU003783"/>
    </source>
</evidence>
<keyword evidence="8 10" id="KW-0460">Magnesium</keyword>
<gene>
    <name evidence="10" type="primary">miaA</name>
    <name evidence="14" type="ORF">SAMN05192586_103188</name>
</gene>
<evidence type="ECO:0000256" key="2">
    <source>
        <dbReference type="ARBA" id="ARBA00003213"/>
    </source>
</evidence>
<dbReference type="InterPro" id="IPR027417">
    <property type="entry name" value="P-loop_NTPase"/>
</dbReference>
<evidence type="ECO:0000313" key="15">
    <source>
        <dbReference type="Proteomes" id="UP000199355"/>
    </source>
</evidence>
<dbReference type="Gene3D" id="3.40.50.300">
    <property type="entry name" value="P-loop containing nucleotide triphosphate hydrolases"/>
    <property type="match status" value="1"/>
</dbReference>
<comment type="subunit">
    <text evidence="10">Monomer.</text>
</comment>
<evidence type="ECO:0000256" key="5">
    <source>
        <dbReference type="ARBA" id="ARBA00022694"/>
    </source>
</evidence>
<comment type="cofactor">
    <cofactor evidence="1 10">
        <name>Mg(2+)</name>
        <dbReference type="ChEBI" id="CHEBI:18420"/>
    </cofactor>
</comment>
<dbReference type="EC" id="2.5.1.75" evidence="10"/>
<comment type="catalytic activity">
    <reaction evidence="9 10 11">
        <text>adenosine(37) in tRNA + dimethylallyl diphosphate = N(6)-dimethylallyladenosine(37) in tRNA + diphosphate</text>
        <dbReference type="Rhea" id="RHEA:26482"/>
        <dbReference type="Rhea" id="RHEA-COMP:10162"/>
        <dbReference type="Rhea" id="RHEA-COMP:10375"/>
        <dbReference type="ChEBI" id="CHEBI:33019"/>
        <dbReference type="ChEBI" id="CHEBI:57623"/>
        <dbReference type="ChEBI" id="CHEBI:74411"/>
        <dbReference type="ChEBI" id="CHEBI:74415"/>
        <dbReference type="EC" id="2.5.1.75"/>
    </reaction>
</comment>
<dbReference type="FunFam" id="1.10.20.140:FF:000001">
    <property type="entry name" value="tRNA dimethylallyltransferase"/>
    <property type="match status" value="1"/>
</dbReference>
<evidence type="ECO:0000256" key="3">
    <source>
        <dbReference type="ARBA" id="ARBA00005842"/>
    </source>
</evidence>
<dbReference type="OrthoDB" id="9776390at2"/>
<dbReference type="GO" id="GO:0052381">
    <property type="term" value="F:tRNA dimethylallyltransferase activity"/>
    <property type="evidence" value="ECO:0007669"/>
    <property type="project" value="UniProtKB-UniRule"/>
</dbReference>
<proteinExistence type="inferred from homology"/>
<dbReference type="HAMAP" id="MF_00185">
    <property type="entry name" value="IPP_trans"/>
    <property type="match status" value="1"/>
</dbReference>
<accession>A0A1G7JYR6</accession>
<evidence type="ECO:0000256" key="13">
    <source>
        <dbReference type="RuleBase" id="RU003785"/>
    </source>
</evidence>
<dbReference type="Proteomes" id="UP000199355">
    <property type="component" value="Unassembled WGS sequence"/>
</dbReference>
<keyword evidence="6 10" id="KW-0547">Nucleotide-binding</keyword>
<evidence type="ECO:0000256" key="6">
    <source>
        <dbReference type="ARBA" id="ARBA00022741"/>
    </source>
</evidence>
<reference evidence="15" key="1">
    <citation type="submission" date="2016-10" db="EMBL/GenBank/DDBJ databases">
        <authorList>
            <person name="Varghese N."/>
            <person name="Submissions S."/>
        </authorList>
    </citation>
    <scope>NUCLEOTIDE SEQUENCE [LARGE SCALE GENOMIC DNA]</scope>
    <source>
        <strain evidence="15">KHC7</strain>
    </source>
</reference>
<dbReference type="PANTHER" id="PTHR11088:SF60">
    <property type="entry name" value="TRNA DIMETHYLALLYLTRANSFERASE"/>
    <property type="match status" value="1"/>
</dbReference>
<evidence type="ECO:0000256" key="1">
    <source>
        <dbReference type="ARBA" id="ARBA00001946"/>
    </source>
</evidence>
<keyword evidence="15" id="KW-1185">Reference proteome</keyword>
<dbReference type="AlphaFoldDB" id="A0A1G7JYR6"/>
<evidence type="ECO:0000256" key="10">
    <source>
        <dbReference type="HAMAP-Rule" id="MF_00185"/>
    </source>
</evidence>
<feature type="region of interest" description="Interaction with substrate tRNA" evidence="10">
    <location>
        <begin position="167"/>
        <end position="171"/>
    </location>
</feature>
<keyword evidence="4 10" id="KW-0808">Transferase</keyword>
<name>A0A1G7JYR6_9BACT</name>
<evidence type="ECO:0000256" key="4">
    <source>
        <dbReference type="ARBA" id="ARBA00022679"/>
    </source>
</evidence>
<dbReference type="SUPFAM" id="SSF52540">
    <property type="entry name" value="P-loop containing nucleoside triphosphate hydrolases"/>
    <property type="match status" value="2"/>
</dbReference>
<organism evidence="14 15">
    <name type="scientific">Desulfovibrio legallii</name>
    <dbReference type="NCBI Taxonomy" id="571438"/>
    <lineage>
        <taxon>Bacteria</taxon>
        <taxon>Pseudomonadati</taxon>
        <taxon>Thermodesulfobacteriota</taxon>
        <taxon>Desulfovibrionia</taxon>
        <taxon>Desulfovibrionales</taxon>
        <taxon>Desulfovibrionaceae</taxon>
        <taxon>Desulfovibrio</taxon>
    </lineage>
</organism>
<dbReference type="NCBIfam" id="TIGR00174">
    <property type="entry name" value="miaA"/>
    <property type="match status" value="1"/>
</dbReference>
<protein>
    <recommendedName>
        <fullName evidence="10">tRNA dimethylallyltransferase</fullName>
        <ecNumber evidence="10">2.5.1.75</ecNumber>
    </recommendedName>
    <alternativeName>
        <fullName evidence="10">Dimethylallyl diphosphate:tRNA dimethylallyltransferase</fullName>
        <shortName evidence="10">DMAPP:tRNA dimethylallyltransferase</shortName>
        <shortName evidence="10">DMATase</shortName>
    </alternativeName>
    <alternativeName>
        <fullName evidence="10">Isopentenyl-diphosphate:tRNA isopentenyltransferase</fullName>
        <shortName evidence="10">IPP transferase</shortName>
        <shortName evidence="10">IPPT</shortName>
        <shortName evidence="10">IPTase</shortName>
    </alternativeName>
</protein>
<evidence type="ECO:0000256" key="9">
    <source>
        <dbReference type="ARBA" id="ARBA00049563"/>
    </source>
</evidence>
<dbReference type="Gene3D" id="1.10.20.140">
    <property type="match status" value="1"/>
</dbReference>
<keyword evidence="7 10" id="KW-0067">ATP-binding</keyword>
<keyword evidence="5 10" id="KW-0819">tRNA processing</keyword>
<comment type="similarity">
    <text evidence="3 10 13">Belongs to the IPP transferase family.</text>
</comment>
<dbReference type="GO" id="GO:0005524">
    <property type="term" value="F:ATP binding"/>
    <property type="evidence" value="ECO:0007669"/>
    <property type="project" value="UniProtKB-UniRule"/>
</dbReference>
<dbReference type="STRING" id="571438.SAMN05192586_103188"/>
<dbReference type="PANTHER" id="PTHR11088">
    <property type="entry name" value="TRNA DIMETHYLALLYLTRANSFERASE"/>
    <property type="match status" value="1"/>
</dbReference>
<sequence length="319" mass="34018">MPPGAPDSAPLPVICLAGPTGSGKTAAALALAAALDGEVINADSRQVYADFPCITAQPTATEQAQCPHYLYGFLPTTQKISAGRWAAAASRTVAQILARGRAPLLVGGTGLYFQALLRGMARIPQVDPALTAGLEARLAEEGAPALHAALAKLDPAYAARIHPNDRQRIVRALEVCQATGRPFSWWHAHAMEAPLCAGPLLVLDAPLDWLEPRLARRLDAMLAAGALDEARAALARCADPQAPGWTGIGCAEALAHLQGRLTLAQCRERWLHNTRAYAKRQRTWFRARAEAVPLPPDDVGAVVAAARRCWEKSHNCTRP</sequence>
<dbReference type="Pfam" id="PF01715">
    <property type="entry name" value="IPPT"/>
    <property type="match status" value="1"/>
</dbReference>
<dbReference type="RefSeq" id="WP_092152936.1">
    <property type="nucleotide sequence ID" value="NZ_FNBX01000003.1"/>
</dbReference>
<feature type="site" description="Interaction with substrate tRNA" evidence="10">
    <location>
        <position position="109"/>
    </location>
</feature>
<comment type="function">
    <text evidence="2 10 12">Catalyzes the transfer of a dimethylallyl group onto the adenine at position 37 in tRNAs that read codons beginning with uridine, leading to the formation of N6-(dimethylallyl)adenosine (i(6)A).</text>
</comment>
<dbReference type="GO" id="GO:0006400">
    <property type="term" value="P:tRNA modification"/>
    <property type="evidence" value="ECO:0007669"/>
    <property type="project" value="TreeGrafter"/>
</dbReference>
<comment type="caution">
    <text evidence="10">Lacks conserved residue(s) required for the propagation of feature annotation.</text>
</comment>
<feature type="region of interest" description="Interaction with substrate tRNA" evidence="10">
    <location>
        <begin position="43"/>
        <end position="46"/>
    </location>
</feature>
<dbReference type="EMBL" id="FNBX01000003">
    <property type="protein sequence ID" value="SDF30057.1"/>
    <property type="molecule type" value="Genomic_DNA"/>
</dbReference>
<evidence type="ECO:0000256" key="8">
    <source>
        <dbReference type="ARBA" id="ARBA00022842"/>
    </source>
</evidence>